<dbReference type="SUPFAM" id="SSF53850">
    <property type="entry name" value="Periplasmic binding protein-like II"/>
    <property type="match status" value="1"/>
</dbReference>
<evidence type="ECO:0000256" key="1">
    <source>
        <dbReference type="ARBA" id="ARBA00009437"/>
    </source>
</evidence>
<keyword evidence="4" id="KW-0804">Transcription</keyword>
<dbReference type="PROSITE" id="PS50931">
    <property type="entry name" value="HTH_LYSR"/>
    <property type="match status" value="1"/>
</dbReference>
<dbReference type="SUPFAM" id="SSF46785">
    <property type="entry name" value="Winged helix' DNA-binding domain"/>
    <property type="match status" value="1"/>
</dbReference>
<dbReference type="Proteomes" id="UP001549047">
    <property type="component" value="Unassembled WGS sequence"/>
</dbReference>
<reference evidence="6 7" key="1">
    <citation type="submission" date="2024-06" db="EMBL/GenBank/DDBJ databases">
        <title>Genomic Encyclopedia of Type Strains, Phase IV (KMG-IV): sequencing the most valuable type-strain genomes for metagenomic binning, comparative biology and taxonomic classification.</title>
        <authorList>
            <person name="Goeker M."/>
        </authorList>
    </citation>
    <scope>NUCLEOTIDE SEQUENCE [LARGE SCALE GENOMIC DNA]</scope>
    <source>
        <strain evidence="6 7">DSM 29780</strain>
    </source>
</reference>
<sequence>MDWNLIKTFLAVAEQRTLLAAAETLRLSQPTVGRHIDELEAATGLTLFIRGRRGMSLTEAGLSLLDDARGMAKEADHFLLRASGRASEASGPVRITASDIVATYLLPPILVALKEAEPGIDIELVPSNTVANLLARDADIAIRMTRPIQNDLVAVKVNDFAMGVYAHERYLEKAGTPQRMEDLFGHRMVGYDRDTLILNGMKALGIQGDRSLFTFRTDDQVAYWELVKAGAGIGFGALWLGRQTPQLRQILPELKIAALPMWLASHEELRTSLKIRRVMNFLREAITAMPLSA</sequence>
<evidence type="ECO:0000259" key="5">
    <source>
        <dbReference type="PROSITE" id="PS50931"/>
    </source>
</evidence>
<evidence type="ECO:0000313" key="7">
    <source>
        <dbReference type="Proteomes" id="UP001549047"/>
    </source>
</evidence>
<name>A0ABV2J598_9HYPH</name>
<dbReference type="GO" id="GO:0003677">
    <property type="term" value="F:DNA binding"/>
    <property type="evidence" value="ECO:0007669"/>
    <property type="project" value="UniProtKB-KW"/>
</dbReference>
<dbReference type="PANTHER" id="PTHR30537:SF3">
    <property type="entry name" value="TRANSCRIPTIONAL REGULATORY PROTEIN"/>
    <property type="match status" value="1"/>
</dbReference>
<dbReference type="EMBL" id="JBEPMB010000007">
    <property type="protein sequence ID" value="MET3615476.1"/>
    <property type="molecule type" value="Genomic_DNA"/>
</dbReference>
<feature type="domain" description="HTH lysR-type" evidence="5">
    <location>
        <begin position="1"/>
        <end position="58"/>
    </location>
</feature>
<gene>
    <name evidence="6" type="ORF">ABID16_003820</name>
</gene>
<dbReference type="RefSeq" id="WP_354557942.1">
    <property type="nucleotide sequence ID" value="NZ_JBEPMB010000007.1"/>
</dbReference>
<dbReference type="InterPro" id="IPR036388">
    <property type="entry name" value="WH-like_DNA-bd_sf"/>
</dbReference>
<evidence type="ECO:0000313" key="6">
    <source>
        <dbReference type="EMBL" id="MET3615476.1"/>
    </source>
</evidence>
<evidence type="ECO:0000256" key="4">
    <source>
        <dbReference type="ARBA" id="ARBA00023163"/>
    </source>
</evidence>
<organism evidence="6 7">
    <name type="scientific">Rhizobium aquaticum</name>
    <dbReference type="NCBI Taxonomy" id="1549636"/>
    <lineage>
        <taxon>Bacteria</taxon>
        <taxon>Pseudomonadati</taxon>
        <taxon>Pseudomonadota</taxon>
        <taxon>Alphaproteobacteria</taxon>
        <taxon>Hyphomicrobiales</taxon>
        <taxon>Rhizobiaceae</taxon>
        <taxon>Rhizobium/Agrobacterium group</taxon>
        <taxon>Rhizobium</taxon>
    </lineage>
</organism>
<comment type="caution">
    <text evidence="6">The sequence shown here is derived from an EMBL/GenBank/DDBJ whole genome shotgun (WGS) entry which is preliminary data.</text>
</comment>
<dbReference type="InterPro" id="IPR005119">
    <property type="entry name" value="LysR_subst-bd"/>
</dbReference>
<dbReference type="InterPro" id="IPR058163">
    <property type="entry name" value="LysR-type_TF_proteobact-type"/>
</dbReference>
<proteinExistence type="inferred from homology"/>
<dbReference type="Gene3D" id="1.10.10.10">
    <property type="entry name" value="Winged helix-like DNA-binding domain superfamily/Winged helix DNA-binding domain"/>
    <property type="match status" value="1"/>
</dbReference>
<dbReference type="InterPro" id="IPR036390">
    <property type="entry name" value="WH_DNA-bd_sf"/>
</dbReference>
<keyword evidence="7" id="KW-1185">Reference proteome</keyword>
<protein>
    <submittedName>
        <fullName evidence="6">DNA-binding transcriptional LysR family regulator</fullName>
    </submittedName>
</protein>
<dbReference type="Pfam" id="PF00126">
    <property type="entry name" value="HTH_1"/>
    <property type="match status" value="1"/>
</dbReference>
<dbReference type="InterPro" id="IPR000847">
    <property type="entry name" value="LysR_HTH_N"/>
</dbReference>
<accession>A0ABV2J598</accession>
<comment type="similarity">
    <text evidence="1">Belongs to the LysR transcriptional regulatory family.</text>
</comment>
<evidence type="ECO:0000256" key="2">
    <source>
        <dbReference type="ARBA" id="ARBA00023015"/>
    </source>
</evidence>
<evidence type="ECO:0000256" key="3">
    <source>
        <dbReference type="ARBA" id="ARBA00023125"/>
    </source>
</evidence>
<dbReference type="Pfam" id="PF03466">
    <property type="entry name" value="LysR_substrate"/>
    <property type="match status" value="1"/>
</dbReference>
<dbReference type="PANTHER" id="PTHR30537">
    <property type="entry name" value="HTH-TYPE TRANSCRIPTIONAL REGULATOR"/>
    <property type="match status" value="1"/>
</dbReference>
<dbReference type="Gene3D" id="3.40.190.290">
    <property type="match status" value="1"/>
</dbReference>
<keyword evidence="3 6" id="KW-0238">DNA-binding</keyword>
<dbReference type="PRINTS" id="PR00039">
    <property type="entry name" value="HTHLYSR"/>
</dbReference>
<keyword evidence="2" id="KW-0805">Transcription regulation</keyword>